<name>A0A171KSM3_9BURK</name>
<evidence type="ECO:0000313" key="2">
    <source>
        <dbReference type="Proteomes" id="UP000078084"/>
    </source>
</evidence>
<dbReference type="AlphaFoldDB" id="A0A171KSM3"/>
<reference evidence="1 2" key="1">
    <citation type="submission" date="2015-04" db="EMBL/GenBank/DDBJ databases">
        <title>Genome sequence of Kerstersia gyiorum CG1.</title>
        <authorList>
            <person name="Greninger A.L."/>
            <person name="Kozyreva V."/>
            <person name="Chaturvedi V."/>
        </authorList>
    </citation>
    <scope>NUCLEOTIDE SEQUENCE [LARGE SCALE GENOMIC DNA]</scope>
    <source>
        <strain evidence="1 2">CG1</strain>
    </source>
</reference>
<protein>
    <submittedName>
        <fullName evidence="1">Uncharacterized protein</fullName>
    </submittedName>
</protein>
<sequence length="148" mass="15745">MAAGLGGVLLTLAAWAALQMYGKAQYRAGYAAAQQHADGLRQRLEQGMQYEKEQADARLRGAVLAREAAARDLAVARRRLDGLLSTHGRDPESPAAGTRADGADPDWIGGFAACYAEYGSLAHDAAVWADRVNGLQDWARQVVSPGAH</sequence>
<proteinExistence type="predicted"/>
<dbReference type="EMBL" id="LBNE01000005">
    <property type="protein sequence ID" value="KKO71890.1"/>
    <property type="molecule type" value="Genomic_DNA"/>
</dbReference>
<accession>A0A171KSM3</accession>
<evidence type="ECO:0000313" key="1">
    <source>
        <dbReference type="EMBL" id="KKO71890.1"/>
    </source>
</evidence>
<dbReference type="STRING" id="206506.AAV32_09825"/>
<dbReference type="Proteomes" id="UP000078084">
    <property type="component" value="Unassembled WGS sequence"/>
</dbReference>
<comment type="caution">
    <text evidence="1">The sequence shown here is derived from an EMBL/GenBank/DDBJ whole genome shotgun (WGS) entry which is preliminary data.</text>
</comment>
<gene>
    <name evidence="1" type="ORF">AAV32_09825</name>
</gene>
<organism evidence="1 2">
    <name type="scientific">Kerstersia gyiorum</name>
    <dbReference type="NCBI Taxonomy" id="206506"/>
    <lineage>
        <taxon>Bacteria</taxon>
        <taxon>Pseudomonadati</taxon>
        <taxon>Pseudomonadota</taxon>
        <taxon>Betaproteobacteria</taxon>
        <taxon>Burkholderiales</taxon>
        <taxon>Alcaligenaceae</taxon>
        <taxon>Kerstersia</taxon>
    </lineage>
</organism>
<keyword evidence="2" id="KW-1185">Reference proteome</keyword>